<comment type="caution">
    <text evidence="1">The sequence shown here is derived from an EMBL/GenBank/DDBJ whole genome shotgun (WGS) entry which is preliminary data.</text>
</comment>
<reference evidence="1 2" key="1">
    <citation type="journal article" date="2022" name="bioRxiv">
        <title>Genomics of Preaxostyla Flagellates Illuminates Evolutionary Transitions and the Path Towards Mitochondrial Loss.</title>
        <authorList>
            <person name="Novak L.V.F."/>
            <person name="Treitli S.C."/>
            <person name="Pyrih J."/>
            <person name="Halakuc P."/>
            <person name="Pipaliya S.V."/>
            <person name="Vacek V."/>
            <person name="Brzon O."/>
            <person name="Soukal P."/>
            <person name="Eme L."/>
            <person name="Dacks J.B."/>
            <person name="Karnkowska A."/>
            <person name="Elias M."/>
            <person name="Hampl V."/>
        </authorList>
    </citation>
    <scope>NUCLEOTIDE SEQUENCE [LARGE SCALE GENOMIC DNA]</scope>
    <source>
        <strain evidence="1">NAU3</strain>
        <tissue evidence="1">Gut</tissue>
    </source>
</reference>
<dbReference type="EMBL" id="JARBJD010000374">
    <property type="protein sequence ID" value="KAK2942913.1"/>
    <property type="molecule type" value="Genomic_DNA"/>
</dbReference>
<organism evidence="1 2">
    <name type="scientific">Blattamonas nauphoetae</name>
    <dbReference type="NCBI Taxonomy" id="2049346"/>
    <lineage>
        <taxon>Eukaryota</taxon>
        <taxon>Metamonada</taxon>
        <taxon>Preaxostyla</taxon>
        <taxon>Oxymonadida</taxon>
        <taxon>Blattamonas</taxon>
    </lineage>
</organism>
<sequence length="81" mass="9310">MDLMVHQFREEQKELTADIERTLSTTVHALVETLVNGEGCNVQATFQLFSLWTQNWENEEVRIEIMTGFLDTSTDSACEDL</sequence>
<accession>A0ABQ9WUB4</accession>
<gene>
    <name evidence="1" type="ORF">BLNAU_22172</name>
</gene>
<proteinExistence type="predicted"/>
<dbReference type="Proteomes" id="UP001281761">
    <property type="component" value="Unassembled WGS sequence"/>
</dbReference>
<protein>
    <submittedName>
        <fullName evidence="1">Uncharacterized protein</fullName>
    </submittedName>
</protein>
<name>A0ABQ9WUB4_9EUKA</name>
<evidence type="ECO:0000313" key="1">
    <source>
        <dbReference type="EMBL" id="KAK2942913.1"/>
    </source>
</evidence>
<evidence type="ECO:0000313" key="2">
    <source>
        <dbReference type="Proteomes" id="UP001281761"/>
    </source>
</evidence>
<keyword evidence="2" id="KW-1185">Reference proteome</keyword>